<evidence type="ECO:0000313" key="1">
    <source>
        <dbReference type="EMBL" id="MBX51009.1"/>
    </source>
</evidence>
<dbReference type="EMBL" id="GGEC01070525">
    <property type="protein sequence ID" value="MBX51009.1"/>
    <property type="molecule type" value="Transcribed_RNA"/>
</dbReference>
<reference evidence="1" key="1">
    <citation type="submission" date="2018-02" db="EMBL/GenBank/DDBJ databases">
        <title>Rhizophora mucronata_Transcriptome.</title>
        <authorList>
            <person name="Meera S.P."/>
            <person name="Sreeshan A."/>
            <person name="Augustine A."/>
        </authorList>
    </citation>
    <scope>NUCLEOTIDE SEQUENCE</scope>
    <source>
        <tissue evidence="1">Leaf</tissue>
    </source>
</reference>
<dbReference type="AlphaFoldDB" id="A0A2P2P8I2"/>
<sequence length="84" mass="9612">MPPIFTHISGICPPKEFPLKYTSFILGICPKNRGIPYLPKRLKLMSRNSKLFNLTKLPGIFPEIPLKLKIKLQKPGKITQRLGR</sequence>
<proteinExistence type="predicted"/>
<organism evidence="1">
    <name type="scientific">Rhizophora mucronata</name>
    <name type="common">Asiatic mangrove</name>
    <dbReference type="NCBI Taxonomy" id="61149"/>
    <lineage>
        <taxon>Eukaryota</taxon>
        <taxon>Viridiplantae</taxon>
        <taxon>Streptophyta</taxon>
        <taxon>Embryophyta</taxon>
        <taxon>Tracheophyta</taxon>
        <taxon>Spermatophyta</taxon>
        <taxon>Magnoliopsida</taxon>
        <taxon>eudicotyledons</taxon>
        <taxon>Gunneridae</taxon>
        <taxon>Pentapetalae</taxon>
        <taxon>rosids</taxon>
        <taxon>fabids</taxon>
        <taxon>Malpighiales</taxon>
        <taxon>Rhizophoraceae</taxon>
        <taxon>Rhizophora</taxon>
    </lineage>
</organism>
<name>A0A2P2P8I2_RHIMU</name>
<accession>A0A2P2P8I2</accession>
<protein>
    <submittedName>
        <fullName evidence="1">Uncharacterized protein</fullName>
    </submittedName>
</protein>